<reference evidence="2 3" key="1">
    <citation type="submission" date="2019-12" db="EMBL/GenBank/DDBJ databases">
        <title>Comparative genomics gives insights into the taxonomy of the Azoarcus-Aromatoleum group and reveals separate origins of nif in the plant-associated Azoarcus and non-plant-associated Aromatoleum sub-groups.</title>
        <authorList>
            <person name="Lafos M."/>
            <person name="Maluk M."/>
            <person name="Batista M."/>
            <person name="Junghare M."/>
            <person name="Carmona M."/>
            <person name="Faoro H."/>
            <person name="Cruz L.M."/>
            <person name="Battistoni F."/>
            <person name="De Souza E."/>
            <person name="Pedrosa F."/>
            <person name="Chen W.-M."/>
            <person name="Poole P.S."/>
            <person name="Dixon R.A."/>
            <person name="James E.K."/>
        </authorList>
    </citation>
    <scope>NUCLEOTIDE SEQUENCE [LARGE SCALE GENOMIC DNA]</scope>
    <source>
        <strain evidence="2 3">Td21</strain>
    </source>
</reference>
<comment type="caution">
    <text evidence="2">The sequence shown here is derived from an EMBL/GenBank/DDBJ whole genome shotgun (WGS) entry which is preliminary data.</text>
</comment>
<accession>A0ABX1Q160</accession>
<keyword evidence="3" id="KW-1185">Reference proteome</keyword>
<sequence length="52" mass="5721">MKLRQTEFFKQFTSVVAGTFLLVMTYAFIEIPLTLNASVAGLQSHSVATQLA</sequence>
<evidence type="ECO:0000313" key="2">
    <source>
        <dbReference type="EMBL" id="NMG44486.1"/>
    </source>
</evidence>
<dbReference type="RefSeq" id="WP_169256346.1">
    <property type="nucleotide sequence ID" value="NZ_WTVN01000017.1"/>
</dbReference>
<evidence type="ECO:0000313" key="3">
    <source>
        <dbReference type="Proteomes" id="UP000623795"/>
    </source>
</evidence>
<dbReference type="EMBL" id="WTVN01000017">
    <property type="protein sequence ID" value="NMG44486.1"/>
    <property type="molecule type" value="Genomic_DNA"/>
</dbReference>
<keyword evidence="1" id="KW-1133">Transmembrane helix</keyword>
<feature type="transmembrane region" description="Helical" evidence="1">
    <location>
        <begin position="12"/>
        <end position="29"/>
    </location>
</feature>
<proteinExistence type="predicted"/>
<dbReference type="Proteomes" id="UP000623795">
    <property type="component" value="Unassembled WGS sequence"/>
</dbReference>
<protein>
    <recommendedName>
        <fullName evidence="4">MFS transporter</fullName>
    </recommendedName>
</protein>
<keyword evidence="1" id="KW-0812">Transmembrane</keyword>
<gene>
    <name evidence="2" type="ORF">GPA22_12180</name>
</gene>
<evidence type="ECO:0008006" key="4">
    <source>
        <dbReference type="Google" id="ProtNLM"/>
    </source>
</evidence>
<organism evidence="2 3">
    <name type="scientific">Aromatoleum toluvorans</name>
    <dbReference type="NCBI Taxonomy" id="92002"/>
    <lineage>
        <taxon>Bacteria</taxon>
        <taxon>Pseudomonadati</taxon>
        <taxon>Pseudomonadota</taxon>
        <taxon>Betaproteobacteria</taxon>
        <taxon>Rhodocyclales</taxon>
        <taxon>Rhodocyclaceae</taxon>
        <taxon>Aromatoleum</taxon>
    </lineage>
</organism>
<keyword evidence="1" id="KW-0472">Membrane</keyword>
<name>A0ABX1Q160_9RHOO</name>
<evidence type="ECO:0000256" key="1">
    <source>
        <dbReference type="SAM" id="Phobius"/>
    </source>
</evidence>